<keyword evidence="8 13" id="KW-1133">Transmembrane helix</keyword>
<dbReference type="RefSeq" id="WP_330431182.1">
    <property type="nucleotide sequence ID" value="NZ_JAZDUF010000001.1"/>
</dbReference>
<comment type="caution">
    <text evidence="14">The sequence shown here is derived from an EMBL/GenBank/DDBJ whole genome shotgun (WGS) entry which is preliminary data.</text>
</comment>
<accession>A0ABU7M9R2</accession>
<evidence type="ECO:0000256" key="2">
    <source>
        <dbReference type="ARBA" id="ARBA00006920"/>
    </source>
</evidence>
<evidence type="ECO:0000256" key="7">
    <source>
        <dbReference type="ARBA" id="ARBA00022958"/>
    </source>
</evidence>
<feature type="transmembrane region" description="Helical" evidence="13">
    <location>
        <begin position="14"/>
        <end position="34"/>
    </location>
</feature>
<proteinExistence type="inferred from homology"/>
<evidence type="ECO:0000256" key="3">
    <source>
        <dbReference type="ARBA" id="ARBA00022448"/>
    </source>
</evidence>
<evidence type="ECO:0000256" key="11">
    <source>
        <dbReference type="ARBA" id="ARBA00023303"/>
    </source>
</evidence>
<feature type="transmembrane region" description="Helical" evidence="13">
    <location>
        <begin position="120"/>
        <end position="140"/>
    </location>
</feature>
<evidence type="ECO:0000256" key="5">
    <source>
        <dbReference type="ARBA" id="ARBA00022692"/>
    </source>
</evidence>
<keyword evidence="11" id="KW-0407">Ion channel</keyword>
<feature type="transmembrane region" description="Helical" evidence="13">
    <location>
        <begin position="92"/>
        <end position="114"/>
    </location>
</feature>
<dbReference type="EMBL" id="JAZDUF010000001">
    <property type="protein sequence ID" value="MEE3849553.1"/>
    <property type="molecule type" value="Genomic_DNA"/>
</dbReference>
<evidence type="ECO:0000256" key="13">
    <source>
        <dbReference type="SAM" id="Phobius"/>
    </source>
</evidence>
<dbReference type="PANTHER" id="PTHR31462:SF5">
    <property type="entry name" value="ENDOSOMAL_LYSOSOMAL PROTON CHANNEL TMEM175"/>
    <property type="match status" value="1"/>
</dbReference>
<keyword evidence="3" id="KW-0813">Transport</keyword>
<keyword evidence="5 13" id="KW-0812">Transmembrane</keyword>
<evidence type="ECO:0000256" key="8">
    <source>
        <dbReference type="ARBA" id="ARBA00022989"/>
    </source>
</evidence>
<sequence>MAEYRQTEEGFRRLIAFSDAVVAIALTLLVLPLAEIPGEIRDSTSIGAVLRDHQPALVSFAVSFVVIWVLWRNHHRMMENFRAYDRTLFELHFLWLLTIVVLPFATALMDNIHIERANAVYIGVLAVSVLSLVAMTEWGARHPALLDDNADTGVWIAQRTGLASCVLLAVALAIAIAFPKVGVWPLVLLFFSGPLEQLLRRLRRAR</sequence>
<evidence type="ECO:0000256" key="1">
    <source>
        <dbReference type="ARBA" id="ARBA00004141"/>
    </source>
</evidence>
<dbReference type="PANTHER" id="PTHR31462">
    <property type="entry name" value="ENDOSOMAL/LYSOSOMAL POTASSIUM CHANNEL TMEM175"/>
    <property type="match status" value="1"/>
</dbReference>
<gene>
    <name evidence="14" type="ORF">VZC37_04375</name>
</gene>
<keyword evidence="9" id="KW-0406">Ion transport</keyword>
<comment type="subcellular location">
    <subcellularLocation>
        <location evidence="1">Membrane</location>
        <topology evidence="1">Multi-pass membrane protein</topology>
    </subcellularLocation>
</comment>
<protein>
    <submittedName>
        <fullName evidence="14">TMEM175 family protein</fullName>
    </submittedName>
</protein>
<keyword evidence="6" id="KW-0631">Potassium channel</keyword>
<dbReference type="InterPro" id="IPR010617">
    <property type="entry name" value="TMEM175-like"/>
</dbReference>
<reference evidence="14 15" key="1">
    <citation type="submission" date="2024-01" db="EMBL/GenBank/DDBJ databases">
        <title>Draft genome sequence of Gordonia sp. LSe1-13.</title>
        <authorList>
            <person name="Suphannarot A."/>
            <person name="Mingma R."/>
        </authorList>
    </citation>
    <scope>NUCLEOTIDE SEQUENCE [LARGE SCALE GENOMIC DNA]</scope>
    <source>
        <strain evidence="14 15">LSe1-13</strain>
    </source>
</reference>
<name>A0ABU7M9R2_9ACTN</name>
<comment type="similarity">
    <text evidence="2">Belongs to the TMEM175 family.</text>
</comment>
<evidence type="ECO:0000313" key="14">
    <source>
        <dbReference type="EMBL" id="MEE3849553.1"/>
    </source>
</evidence>
<evidence type="ECO:0000256" key="12">
    <source>
        <dbReference type="ARBA" id="ARBA00034430"/>
    </source>
</evidence>
<evidence type="ECO:0000256" key="4">
    <source>
        <dbReference type="ARBA" id="ARBA00022538"/>
    </source>
</evidence>
<organism evidence="14 15">
    <name type="scientific">Gordonia sesuvii</name>
    <dbReference type="NCBI Taxonomy" id="3116777"/>
    <lineage>
        <taxon>Bacteria</taxon>
        <taxon>Bacillati</taxon>
        <taxon>Actinomycetota</taxon>
        <taxon>Actinomycetes</taxon>
        <taxon>Mycobacteriales</taxon>
        <taxon>Gordoniaceae</taxon>
        <taxon>Gordonia</taxon>
    </lineage>
</organism>
<keyword evidence="4" id="KW-0633">Potassium transport</keyword>
<keyword evidence="15" id="KW-1185">Reference proteome</keyword>
<dbReference type="Proteomes" id="UP001347146">
    <property type="component" value="Unassembled WGS sequence"/>
</dbReference>
<evidence type="ECO:0000313" key="15">
    <source>
        <dbReference type="Proteomes" id="UP001347146"/>
    </source>
</evidence>
<keyword evidence="7" id="KW-0630">Potassium</keyword>
<dbReference type="Pfam" id="PF06736">
    <property type="entry name" value="TMEM175"/>
    <property type="match status" value="1"/>
</dbReference>
<keyword evidence="10 13" id="KW-0472">Membrane</keyword>
<feature type="transmembrane region" description="Helical" evidence="13">
    <location>
        <begin position="160"/>
        <end position="177"/>
    </location>
</feature>
<comment type="catalytic activity">
    <reaction evidence="12">
        <text>K(+)(in) = K(+)(out)</text>
        <dbReference type="Rhea" id="RHEA:29463"/>
        <dbReference type="ChEBI" id="CHEBI:29103"/>
    </reaction>
</comment>
<evidence type="ECO:0000256" key="10">
    <source>
        <dbReference type="ARBA" id="ARBA00023136"/>
    </source>
</evidence>
<feature type="transmembrane region" description="Helical" evidence="13">
    <location>
        <begin position="54"/>
        <end position="71"/>
    </location>
</feature>
<evidence type="ECO:0000256" key="9">
    <source>
        <dbReference type="ARBA" id="ARBA00023065"/>
    </source>
</evidence>
<evidence type="ECO:0000256" key="6">
    <source>
        <dbReference type="ARBA" id="ARBA00022826"/>
    </source>
</evidence>